<dbReference type="InParanoid" id="A0A2H3CZH8"/>
<name>A0A2H3CZH8_ARMGA</name>
<feature type="transmembrane region" description="Helical" evidence="1">
    <location>
        <begin position="18"/>
        <end position="41"/>
    </location>
</feature>
<keyword evidence="1" id="KW-0812">Transmembrane</keyword>
<organism evidence="2 3">
    <name type="scientific">Armillaria gallica</name>
    <name type="common">Bulbous honey fungus</name>
    <name type="synonym">Armillaria bulbosa</name>
    <dbReference type="NCBI Taxonomy" id="47427"/>
    <lineage>
        <taxon>Eukaryota</taxon>
        <taxon>Fungi</taxon>
        <taxon>Dikarya</taxon>
        <taxon>Basidiomycota</taxon>
        <taxon>Agaricomycotina</taxon>
        <taxon>Agaricomycetes</taxon>
        <taxon>Agaricomycetidae</taxon>
        <taxon>Agaricales</taxon>
        <taxon>Marasmiineae</taxon>
        <taxon>Physalacriaceae</taxon>
        <taxon>Armillaria</taxon>
    </lineage>
</organism>
<dbReference type="OrthoDB" id="10446184at2759"/>
<feature type="transmembrane region" description="Helical" evidence="1">
    <location>
        <begin position="53"/>
        <end position="69"/>
    </location>
</feature>
<feature type="transmembrane region" description="Helical" evidence="1">
    <location>
        <begin position="144"/>
        <end position="169"/>
    </location>
</feature>
<accession>A0A2H3CZH8</accession>
<dbReference type="EMBL" id="KZ293729">
    <property type="protein sequence ID" value="PBK81503.1"/>
    <property type="molecule type" value="Genomic_DNA"/>
</dbReference>
<sequence>MLTEVDIPSDLTDSDKAIIFQILDEALLHGMYTGILAITLWNISSKLKKWEKHLECIFIALWFSPIIHLDPGYGSLHEYHSHRLIYVSKAIEIYHYYSNAPDGVFPTLYISFLLATTLWCTILIIYHILAVTRAKHGASSGLRVYCHFIEVLIESSALYSISLIVYLAFAICGDIGMMYLDPIAGITKGITLTLLIGQAAAGHTCPNDNYNENTVSSLHFQAPSEVGTTTFQESTIESTILETDIEAQHQQSNELMKVVERHNNVQDK</sequence>
<keyword evidence="1" id="KW-0472">Membrane</keyword>
<keyword evidence="1" id="KW-1133">Transmembrane helix</keyword>
<protein>
    <submittedName>
        <fullName evidence="2">Uncharacterized protein</fullName>
    </submittedName>
</protein>
<evidence type="ECO:0000256" key="1">
    <source>
        <dbReference type="SAM" id="Phobius"/>
    </source>
</evidence>
<evidence type="ECO:0000313" key="3">
    <source>
        <dbReference type="Proteomes" id="UP000217790"/>
    </source>
</evidence>
<feature type="transmembrane region" description="Helical" evidence="1">
    <location>
        <begin position="108"/>
        <end position="132"/>
    </location>
</feature>
<dbReference type="Proteomes" id="UP000217790">
    <property type="component" value="Unassembled WGS sequence"/>
</dbReference>
<reference evidence="3" key="1">
    <citation type="journal article" date="2017" name="Nat. Ecol. Evol.">
        <title>Genome expansion and lineage-specific genetic innovations in the forest pathogenic fungi Armillaria.</title>
        <authorList>
            <person name="Sipos G."/>
            <person name="Prasanna A.N."/>
            <person name="Walter M.C."/>
            <person name="O'Connor E."/>
            <person name="Balint B."/>
            <person name="Krizsan K."/>
            <person name="Kiss B."/>
            <person name="Hess J."/>
            <person name="Varga T."/>
            <person name="Slot J."/>
            <person name="Riley R."/>
            <person name="Boka B."/>
            <person name="Rigling D."/>
            <person name="Barry K."/>
            <person name="Lee J."/>
            <person name="Mihaltcheva S."/>
            <person name="LaButti K."/>
            <person name="Lipzen A."/>
            <person name="Waldron R."/>
            <person name="Moloney N.M."/>
            <person name="Sperisen C."/>
            <person name="Kredics L."/>
            <person name="Vagvoelgyi C."/>
            <person name="Patrignani A."/>
            <person name="Fitzpatrick D."/>
            <person name="Nagy I."/>
            <person name="Doyle S."/>
            <person name="Anderson J.B."/>
            <person name="Grigoriev I.V."/>
            <person name="Gueldener U."/>
            <person name="Muensterkoetter M."/>
            <person name="Nagy L.G."/>
        </authorList>
    </citation>
    <scope>NUCLEOTIDE SEQUENCE [LARGE SCALE GENOMIC DNA]</scope>
    <source>
        <strain evidence="3">Ar21-2</strain>
    </source>
</reference>
<proteinExistence type="predicted"/>
<dbReference type="AlphaFoldDB" id="A0A2H3CZH8"/>
<keyword evidence="3" id="KW-1185">Reference proteome</keyword>
<gene>
    <name evidence="2" type="ORF">ARMGADRAFT_1144199</name>
</gene>
<evidence type="ECO:0000313" key="2">
    <source>
        <dbReference type="EMBL" id="PBK81503.1"/>
    </source>
</evidence>